<dbReference type="Pfam" id="PF00209">
    <property type="entry name" value="SNF"/>
    <property type="match status" value="1"/>
</dbReference>
<keyword evidence="4 9" id="KW-0812">Transmembrane</keyword>
<evidence type="ECO:0000256" key="6">
    <source>
        <dbReference type="ARBA" id="ARBA00022989"/>
    </source>
</evidence>
<protein>
    <recommendedName>
        <fullName evidence="9">Transporter</fullName>
    </recommendedName>
</protein>
<evidence type="ECO:0000256" key="3">
    <source>
        <dbReference type="ARBA" id="ARBA00022448"/>
    </source>
</evidence>
<keyword evidence="11" id="KW-1185">Reference proteome</keyword>
<gene>
    <name evidence="12" type="primary">LOC113466795</name>
</gene>
<evidence type="ECO:0000256" key="7">
    <source>
        <dbReference type="ARBA" id="ARBA00023136"/>
    </source>
</evidence>
<dbReference type="GO" id="GO:0089718">
    <property type="term" value="P:amino acid import across plasma membrane"/>
    <property type="evidence" value="ECO:0007669"/>
    <property type="project" value="TreeGrafter"/>
</dbReference>
<keyword evidence="5 9" id="KW-0769">Symport</keyword>
<dbReference type="InterPro" id="IPR000175">
    <property type="entry name" value="Na/ntran_symport"/>
</dbReference>
<evidence type="ECO:0000256" key="9">
    <source>
        <dbReference type="RuleBase" id="RU003732"/>
    </source>
</evidence>
<evidence type="ECO:0000256" key="8">
    <source>
        <dbReference type="PIRSR" id="PIRSR600175-1"/>
    </source>
</evidence>
<keyword evidence="7 10" id="KW-0472">Membrane</keyword>
<keyword evidence="8" id="KW-0479">Metal-binding</keyword>
<dbReference type="PROSITE" id="PS50267">
    <property type="entry name" value="NA_NEUROTRAN_SYMP_3"/>
    <property type="match status" value="1"/>
</dbReference>
<feature type="binding site" evidence="8">
    <location>
        <position position="7"/>
    </location>
    <ligand>
        <name>Na(+)</name>
        <dbReference type="ChEBI" id="CHEBI:29101"/>
        <label>1</label>
    </ligand>
</feature>
<keyword evidence="3 9" id="KW-0813">Transport</keyword>
<evidence type="ECO:0000313" key="11">
    <source>
        <dbReference type="Proteomes" id="UP000079169"/>
    </source>
</evidence>
<dbReference type="RefSeq" id="XP_026678293.1">
    <property type="nucleotide sequence ID" value="XM_026822492.1"/>
</dbReference>
<organism evidence="11 12">
    <name type="scientific">Diaphorina citri</name>
    <name type="common">Asian citrus psyllid</name>
    <dbReference type="NCBI Taxonomy" id="121845"/>
    <lineage>
        <taxon>Eukaryota</taxon>
        <taxon>Metazoa</taxon>
        <taxon>Ecdysozoa</taxon>
        <taxon>Arthropoda</taxon>
        <taxon>Hexapoda</taxon>
        <taxon>Insecta</taxon>
        <taxon>Pterygota</taxon>
        <taxon>Neoptera</taxon>
        <taxon>Paraneoptera</taxon>
        <taxon>Hemiptera</taxon>
        <taxon>Sternorrhyncha</taxon>
        <taxon>Psylloidea</taxon>
        <taxon>Psyllidae</taxon>
        <taxon>Diaphorininae</taxon>
        <taxon>Diaphorina</taxon>
    </lineage>
</organism>
<dbReference type="PANTHER" id="PTHR11616">
    <property type="entry name" value="SODIUM/CHLORIDE DEPENDENT TRANSPORTER"/>
    <property type="match status" value="1"/>
</dbReference>
<name>A0A3Q0IUF8_DIACI</name>
<evidence type="ECO:0000256" key="1">
    <source>
        <dbReference type="ARBA" id="ARBA00004141"/>
    </source>
</evidence>
<evidence type="ECO:0000313" key="12">
    <source>
        <dbReference type="RefSeq" id="XP_026678293.1"/>
    </source>
</evidence>
<dbReference type="Proteomes" id="UP000079169">
    <property type="component" value="Unplaced"/>
</dbReference>
<evidence type="ECO:0000256" key="5">
    <source>
        <dbReference type="ARBA" id="ARBA00022847"/>
    </source>
</evidence>
<dbReference type="GO" id="GO:0046872">
    <property type="term" value="F:metal ion binding"/>
    <property type="evidence" value="ECO:0007669"/>
    <property type="project" value="UniProtKB-KW"/>
</dbReference>
<keyword evidence="6 10" id="KW-1133">Transmembrane helix</keyword>
<dbReference type="STRING" id="121845.A0A3Q0IUF8"/>
<comment type="similarity">
    <text evidence="2 9">Belongs to the sodium:neurotransmitter symporter (SNF) (TC 2.A.22) family.</text>
</comment>
<dbReference type="PANTHER" id="PTHR11616:SF303">
    <property type="entry name" value="SODIUM- AND CHLORIDE-DEPENDENT GABA TRANSPORTER INE"/>
    <property type="match status" value="1"/>
</dbReference>
<feature type="transmembrane region" description="Helical" evidence="10">
    <location>
        <begin position="20"/>
        <end position="41"/>
    </location>
</feature>
<dbReference type="KEGG" id="dci:113466795"/>
<comment type="subcellular location">
    <subcellularLocation>
        <location evidence="1">Membrane</location>
        <topology evidence="1">Multi-pass membrane protein</topology>
    </subcellularLocation>
</comment>
<proteinExistence type="inferred from homology"/>
<accession>A0A3Q0IUF8</accession>
<evidence type="ECO:0000256" key="10">
    <source>
        <dbReference type="SAM" id="Phobius"/>
    </source>
</evidence>
<reference evidence="12" key="1">
    <citation type="submission" date="2025-08" db="UniProtKB">
        <authorList>
            <consortium name="RefSeq"/>
        </authorList>
    </citation>
    <scope>IDENTIFICATION</scope>
</reference>
<evidence type="ECO:0000256" key="2">
    <source>
        <dbReference type="ARBA" id="ARBA00006459"/>
    </source>
</evidence>
<dbReference type="InterPro" id="IPR037272">
    <property type="entry name" value="SNS_sf"/>
</dbReference>
<dbReference type="GeneID" id="113466795"/>
<dbReference type="GO" id="GO:0005886">
    <property type="term" value="C:plasma membrane"/>
    <property type="evidence" value="ECO:0007669"/>
    <property type="project" value="TreeGrafter"/>
</dbReference>
<sequence>FIDRIGNLWRFPYLCYKSGGGVFLVPYFIILFLCGIPILYMELAVGQFTRRGPIGVLSKLCPFFKGESKLGVHFLVSPNCAPLQTKPDKNVVARYSLKIL</sequence>
<dbReference type="SUPFAM" id="SSF161070">
    <property type="entry name" value="SNF-like"/>
    <property type="match status" value="1"/>
</dbReference>
<dbReference type="PROSITE" id="PS00610">
    <property type="entry name" value="NA_NEUROTRAN_SYMP_1"/>
    <property type="match status" value="1"/>
</dbReference>
<evidence type="ECO:0000256" key="4">
    <source>
        <dbReference type="ARBA" id="ARBA00022692"/>
    </source>
</evidence>
<dbReference type="GO" id="GO:0005283">
    <property type="term" value="F:amino acid:sodium symporter activity"/>
    <property type="evidence" value="ECO:0007669"/>
    <property type="project" value="TreeGrafter"/>
</dbReference>
<keyword evidence="8" id="KW-0915">Sodium</keyword>
<dbReference type="AlphaFoldDB" id="A0A3Q0IUF8"/>
<feature type="non-terminal residue" evidence="12">
    <location>
        <position position="1"/>
    </location>
</feature>
<dbReference type="PaxDb" id="121845-A0A3Q0IUF8"/>